<sequence length="347" mass="39833">MFNSSTFQNVFRVLGEACLALQALHAAGWVHRDISSANILVDNTGRAKLIDLEYAKKVDEESAKETRVGTAKFMAAELILGRYQYRRIRTPELLAHLPPKRNREDDYKLLFDIKPLPPIDLPPPAPRSPSPKPQPPFRYNAIHDFESLWWLTTYYVFKMEAVVDRTSTSLPKPQLKNLEQQRAHADKLSYDRNWRDVVMLNTDAFIESVYTLDPSVRPLGMIMEQWRKKILRAYYQAEEILIPDTKSAMQGLYSEFAKDLIWISDALASKTVITEEIWASDEPVVVTVAKETLKRRRDSEGEGEDKIEQEVAEPADAPRSRERARKIRHLQTVDGPAARTRARLEAS</sequence>
<name>A0A4S4KA94_9APHY</name>
<feature type="region of interest" description="Disordered" evidence="4">
    <location>
        <begin position="294"/>
        <end position="347"/>
    </location>
</feature>
<dbReference type="GO" id="GO:0005524">
    <property type="term" value="F:ATP binding"/>
    <property type="evidence" value="ECO:0007669"/>
    <property type="project" value="UniProtKB-KW"/>
</dbReference>
<evidence type="ECO:0000256" key="2">
    <source>
        <dbReference type="ARBA" id="ARBA00022741"/>
    </source>
</evidence>
<dbReference type="Gene3D" id="1.10.510.10">
    <property type="entry name" value="Transferase(Phosphotransferase) domain 1"/>
    <property type="match status" value="1"/>
</dbReference>
<dbReference type="SUPFAM" id="SSF56112">
    <property type="entry name" value="Protein kinase-like (PK-like)"/>
    <property type="match status" value="1"/>
</dbReference>
<dbReference type="Proteomes" id="UP000309038">
    <property type="component" value="Unassembled WGS sequence"/>
</dbReference>
<keyword evidence="7" id="KW-1185">Reference proteome</keyword>
<comment type="caution">
    <text evidence="6">The sequence shown here is derived from an EMBL/GenBank/DDBJ whole genome shotgun (WGS) entry which is preliminary data.</text>
</comment>
<dbReference type="PANTHER" id="PTHR45832:SF22">
    <property type="entry name" value="SERINE_THREONINE-PROTEIN KINASE SAMKA-RELATED"/>
    <property type="match status" value="1"/>
</dbReference>
<organism evidence="6 7">
    <name type="scientific">Hermanssonia centrifuga</name>
    <dbReference type="NCBI Taxonomy" id="98765"/>
    <lineage>
        <taxon>Eukaryota</taxon>
        <taxon>Fungi</taxon>
        <taxon>Dikarya</taxon>
        <taxon>Basidiomycota</taxon>
        <taxon>Agaricomycotina</taxon>
        <taxon>Agaricomycetes</taxon>
        <taxon>Polyporales</taxon>
        <taxon>Meruliaceae</taxon>
        <taxon>Hermanssonia</taxon>
    </lineage>
</organism>
<evidence type="ECO:0000313" key="6">
    <source>
        <dbReference type="EMBL" id="THG94177.1"/>
    </source>
</evidence>
<dbReference type="InterPro" id="IPR011009">
    <property type="entry name" value="Kinase-like_dom_sf"/>
</dbReference>
<protein>
    <recommendedName>
        <fullName evidence="5">Protein kinase domain-containing protein</fullName>
    </recommendedName>
</protein>
<dbReference type="InterPro" id="IPR000719">
    <property type="entry name" value="Prot_kinase_dom"/>
</dbReference>
<evidence type="ECO:0000259" key="5">
    <source>
        <dbReference type="PROSITE" id="PS50011"/>
    </source>
</evidence>
<evidence type="ECO:0000256" key="4">
    <source>
        <dbReference type="SAM" id="MobiDB-lite"/>
    </source>
</evidence>
<feature type="domain" description="Protein kinase" evidence="5">
    <location>
        <begin position="1"/>
        <end position="235"/>
    </location>
</feature>
<proteinExistence type="inferred from homology"/>
<evidence type="ECO:0000313" key="7">
    <source>
        <dbReference type="Proteomes" id="UP000309038"/>
    </source>
</evidence>
<dbReference type="InterPro" id="IPR040976">
    <property type="entry name" value="Pkinase_fungal"/>
</dbReference>
<evidence type="ECO:0000256" key="3">
    <source>
        <dbReference type="ARBA" id="ARBA00022840"/>
    </source>
</evidence>
<dbReference type="EMBL" id="SGPJ01000487">
    <property type="protein sequence ID" value="THG94177.1"/>
    <property type="molecule type" value="Genomic_DNA"/>
</dbReference>
<keyword evidence="2" id="KW-0547">Nucleotide-binding</keyword>
<gene>
    <name evidence="6" type="ORF">EW026_g7242</name>
</gene>
<dbReference type="GO" id="GO:0004672">
    <property type="term" value="F:protein kinase activity"/>
    <property type="evidence" value="ECO:0007669"/>
    <property type="project" value="InterPro"/>
</dbReference>
<evidence type="ECO:0000256" key="1">
    <source>
        <dbReference type="ARBA" id="ARBA00008874"/>
    </source>
</evidence>
<reference evidence="6 7" key="1">
    <citation type="submission" date="2019-02" db="EMBL/GenBank/DDBJ databases">
        <title>Genome sequencing of the rare red list fungi Phlebia centrifuga.</title>
        <authorList>
            <person name="Buettner E."/>
            <person name="Kellner H."/>
        </authorList>
    </citation>
    <scope>NUCLEOTIDE SEQUENCE [LARGE SCALE GENOMIC DNA]</scope>
    <source>
        <strain evidence="6 7">DSM 108282</strain>
    </source>
</reference>
<dbReference type="InterPro" id="IPR051931">
    <property type="entry name" value="PAK3-like"/>
</dbReference>
<comment type="similarity">
    <text evidence="1">Belongs to the protein kinase superfamily. STE Ser/Thr protein kinase family. STE20 subfamily.</text>
</comment>
<dbReference type="PROSITE" id="PS50011">
    <property type="entry name" value="PROTEIN_KINASE_DOM"/>
    <property type="match status" value="1"/>
</dbReference>
<dbReference type="Pfam" id="PF17667">
    <property type="entry name" value="Pkinase_fungal"/>
    <property type="match status" value="1"/>
</dbReference>
<keyword evidence="3" id="KW-0067">ATP-binding</keyword>
<feature type="compositionally biased region" description="Basic and acidic residues" evidence="4">
    <location>
        <begin position="297"/>
        <end position="309"/>
    </location>
</feature>
<accession>A0A4S4KA94</accession>
<dbReference type="AlphaFoldDB" id="A0A4S4KA94"/>
<dbReference type="PANTHER" id="PTHR45832">
    <property type="entry name" value="SERINE/THREONINE-PROTEIN KINASE SAMKA-RELATED-RELATED"/>
    <property type="match status" value="1"/>
</dbReference>